<evidence type="ECO:0000313" key="2">
    <source>
        <dbReference type="Proteomes" id="UP001066276"/>
    </source>
</evidence>
<dbReference type="AlphaFoldDB" id="A0AAV7SDL2"/>
<name>A0AAV7SDL2_PLEWA</name>
<evidence type="ECO:0000313" key="1">
    <source>
        <dbReference type="EMBL" id="KAJ1162961.1"/>
    </source>
</evidence>
<accession>A0AAV7SDL2</accession>
<keyword evidence="2" id="KW-1185">Reference proteome</keyword>
<protein>
    <submittedName>
        <fullName evidence="1">Uncharacterized protein</fullName>
    </submittedName>
</protein>
<dbReference type="Proteomes" id="UP001066276">
    <property type="component" value="Chromosome 4_2"/>
</dbReference>
<organism evidence="1 2">
    <name type="scientific">Pleurodeles waltl</name>
    <name type="common">Iberian ribbed newt</name>
    <dbReference type="NCBI Taxonomy" id="8319"/>
    <lineage>
        <taxon>Eukaryota</taxon>
        <taxon>Metazoa</taxon>
        <taxon>Chordata</taxon>
        <taxon>Craniata</taxon>
        <taxon>Vertebrata</taxon>
        <taxon>Euteleostomi</taxon>
        <taxon>Amphibia</taxon>
        <taxon>Batrachia</taxon>
        <taxon>Caudata</taxon>
        <taxon>Salamandroidea</taxon>
        <taxon>Salamandridae</taxon>
        <taxon>Pleurodelinae</taxon>
        <taxon>Pleurodeles</taxon>
    </lineage>
</organism>
<reference evidence="1" key="1">
    <citation type="journal article" date="2022" name="bioRxiv">
        <title>Sequencing and chromosome-scale assembly of the giantPleurodeles waltlgenome.</title>
        <authorList>
            <person name="Brown T."/>
            <person name="Elewa A."/>
            <person name="Iarovenko S."/>
            <person name="Subramanian E."/>
            <person name="Araus A.J."/>
            <person name="Petzold A."/>
            <person name="Susuki M."/>
            <person name="Suzuki K.-i.T."/>
            <person name="Hayashi T."/>
            <person name="Toyoda A."/>
            <person name="Oliveira C."/>
            <person name="Osipova E."/>
            <person name="Leigh N.D."/>
            <person name="Simon A."/>
            <person name="Yun M.H."/>
        </authorList>
    </citation>
    <scope>NUCLEOTIDE SEQUENCE</scope>
    <source>
        <strain evidence="1">20211129_DDA</strain>
        <tissue evidence="1">Liver</tissue>
    </source>
</reference>
<sequence>MPVFPLVANCSEGFGRYTPEGVLGDWLLFTGNHRMEEVSVGKVVPVSKRWTCDCGALLLPKYISRIISTLGALLLRNHVPEEKEGVARCPMPAGDHGRTCLKMTAGFPLGALAAEWRPENEIVDHVGPGRARMALDACGQLNGGCNETDIAGPGLQWRSCAWRMLSRGTFTETVAVT</sequence>
<gene>
    <name evidence="1" type="ORF">NDU88_003425</name>
</gene>
<proteinExistence type="predicted"/>
<comment type="caution">
    <text evidence="1">The sequence shown here is derived from an EMBL/GenBank/DDBJ whole genome shotgun (WGS) entry which is preliminary data.</text>
</comment>
<dbReference type="EMBL" id="JANPWB010000008">
    <property type="protein sequence ID" value="KAJ1162961.1"/>
    <property type="molecule type" value="Genomic_DNA"/>
</dbReference>